<name>A0ABQ0UGX6_PSEAF</name>
<comment type="caution">
    <text evidence="1">The sequence shown here is derived from an EMBL/GenBank/DDBJ whole genome shotgun (WGS) entry which is preliminary data.</text>
</comment>
<protein>
    <submittedName>
        <fullName evidence="1">Uncharacterized protein</fullName>
    </submittedName>
</protein>
<sequence length="209" mass="23947">MKSRELFTTPTLIVSNYKILGRPDGKYLHQFTPESTSTVYQFIANREPILVEGEKYNIGYRVVNNNNEVDISAVAKAETVNPKVSHYVARELGEQQREAETRKSKERVVYFGKSELYLGKKYAWRIYGEAFPRGVFDSYLHSIDYPRVNCTTDGTPSIAYKDEGLAEAMETLVNSCIRVSKNSNRFKSDLVPDKKWFNIKAIPAITDRK</sequence>
<reference evidence="1 2" key="1">
    <citation type="submission" date="2019-07" db="EMBL/GenBank/DDBJ databases">
        <title>Whole genome shotgun sequence of Pseudoalteromonas atlantica NBRC 103033.</title>
        <authorList>
            <person name="Hosoyama A."/>
            <person name="Uohara A."/>
            <person name="Ohji S."/>
            <person name="Ichikawa N."/>
        </authorList>
    </citation>
    <scope>NUCLEOTIDE SEQUENCE [LARGE SCALE GENOMIC DNA]</scope>
    <source>
        <strain evidence="1 2">NBRC 103033</strain>
    </source>
</reference>
<keyword evidence="2" id="KW-1185">Reference proteome</keyword>
<gene>
    <name evidence="1" type="ORF">PAT01_30090</name>
</gene>
<evidence type="ECO:0000313" key="1">
    <source>
        <dbReference type="EMBL" id="GEK77705.1"/>
    </source>
</evidence>
<proteinExistence type="predicted"/>
<dbReference type="EMBL" id="BJUT01000042">
    <property type="protein sequence ID" value="GEK77705.1"/>
    <property type="molecule type" value="Genomic_DNA"/>
</dbReference>
<dbReference type="Proteomes" id="UP000321189">
    <property type="component" value="Unassembled WGS sequence"/>
</dbReference>
<accession>A0ABQ0UGX6</accession>
<dbReference type="RefSeq" id="WP_154945748.1">
    <property type="nucleotide sequence ID" value="NZ_BJUT01000042.1"/>
</dbReference>
<organism evidence="1 2">
    <name type="scientific">Pseudoalteromonas atlantica</name>
    <name type="common">Alteromonas atlantica</name>
    <dbReference type="NCBI Taxonomy" id="288"/>
    <lineage>
        <taxon>Bacteria</taxon>
        <taxon>Pseudomonadati</taxon>
        <taxon>Pseudomonadota</taxon>
        <taxon>Gammaproteobacteria</taxon>
        <taxon>Alteromonadales</taxon>
        <taxon>Pseudoalteromonadaceae</taxon>
        <taxon>Pseudoalteromonas</taxon>
    </lineage>
</organism>
<evidence type="ECO:0000313" key="2">
    <source>
        <dbReference type="Proteomes" id="UP000321189"/>
    </source>
</evidence>